<evidence type="ECO:0000313" key="3">
    <source>
        <dbReference type="Proteomes" id="UP000265515"/>
    </source>
</evidence>
<gene>
    <name evidence="2" type="ORF">CBR_g29991</name>
</gene>
<proteinExistence type="predicted"/>
<dbReference type="Proteomes" id="UP000265515">
    <property type="component" value="Unassembled WGS sequence"/>
</dbReference>
<feature type="compositionally biased region" description="Basic and acidic residues" evidence="1">
    <location>
        <begin position="356"/>
        <end position="390"/>
    </location>
</feature>
<organism evidence="2 3">
    <name type="scientific">Chara braunii</name>
    <name type="common">Braun's stonewort</name>
    <dbReference type="NCBI Taxonomy" id="69332"/>
    <lineage>
        <taxon>Eukaryota</taxon>
        <taxon>Viridiplantae</taxon>
        <taxon>Streptophyta</taxon>
        <taxon>Charophyceae</taxon>
        <taxon>Charales</taxon>
        <taxon>Characeae</taxon>
        <taxon>Chara</taxon>
    </lineage>
</organism>
<feature type="compositionally biased region" description="Polar residues" evidence="1">
    <location>
        <begin position="181"/>
        <end position="201"/>
    </location>
</feature>
<feature type="compositionally biased region" description="Polar residues" evidence="1">
    <location>
        <begin position="515"/>
        <end position="524"/>
    </location>
</feature>
<name>A0A388LBM0_CHABU</name>
<keyword evidence="3" id="KW-1185">Reference proteome</keyword>
<feature type="compositionally biased region" description="Acidic residues" evidence="1">
    <location>
        <begin position="318"/>
        <end position="355"/>
    </location>
</feature>
<reference evidence="2 3" key="1">
    <citation type="journal article" date="2018" name="Cell">
        <title>The Chara Genome: Secondary Complexity and Implications for Plant Terrestrialization.</title>
        <authorList>
            <person name="Nishiyama T."/>
            <person name="Sakayama H."/>
            <person name="Vries J.D."/>
            <person name="Buschmann H."/>
            <person name="Saint-Marcoux D."/>
            <person name="Ullrich K.K."/>
            <person name="Haas F.B."/>
            <person name="Vanderstraeten L."/>
            <person name="Becker D."/>
            <person name="Lang D."/>
            <person name="Vosolsobe S."/>
            <person name="Rombauts S."/>
            <person name="Wilhelmsson P.K.I."/>
            <person name="Janitza P."/>
            <person name="Kern R."/>
            <person name="Heyl A."/>
            <person name="Rumpler F."/>
            <person name="Villalobos L.I.A.C."/>
            <person name="Clay J.M."/>
            <person name="Skokan R."/>
            <person name="Toyoda A."/>
            <person name="Suzuki Y."/>
            <person name="Kagoshima H."/>
            <person name="Schijlen E."/>
            <person name="Tajeshwar N."/>
            <person name="Catarino B."/>
            <person name="Hetherington A.J."/>
            <person name="Saltykova A."/>
            <person name="Bonnot C."/>
            <person name="Breuninger H."/>
            <person name="Symeonidi A."/>
            <person name="Radhakrishnan G.V."/>
            <person name="Van Nieuwerburgh F."/>
            <person name="Deforce D."/>
            <person name="Chang C."/>
            <person name="Karol K.G."/>
            <person name="Hedrich R."/>
            <person name="Ulvskov P."/>
            <person name="Glockner G."/>
            <person name="Delwiche C.F."/>
            <person name="Petrasek J."/>
            <person name="Van de Peer Y."/>
            <person name="Friml J."/>
            <person name="Beilby M."/>
            <person name="Dolan L."/>
            <person name="Kohara Y."/>
            <person name="Sugano S."/>
            <person name="Fujiyama A."/>
            <person name="Delaux P.-M."/>
            <person name="Quint M."/>
            <person name="TheiBen G."/>
            <person name="Hagemann M."/>
            <person name="Harholt J."/>
            <person name="Dunand C."/>
            <person name="Zachgo S."/>
            <person name="Langdale J."/>
            <person name="Maumus F."/>
            <person name="Straeten D.V.D."/>
            <person name="Gould S.B."/>
            <person name="Rensing S.A."/>
        </authorList>
    </citation>
    <scope>NUCLEOTIDE SEQUENCE [LARGE SCALE GENOMIC DNA]</scope>
    <source>
        <strain evidence="2 3">S276</strain>
    </source>
</reference>
<feature type="region of interest" description="Disordered" evidence="1">
    <location>
        <begin position="241"/>
        <end position="400"/>
    </location>
</feature>
<feature type="compositionally biased region" description="Basic and acidic residues" evidence="1">
    <location>
        <begin position="289"/>
        <end position="317"/>
    </location>
</feature>
<feature type="region of interest" description="Disordered" evidence="1">
    <location>
        <begin position="503"/>
        <end position="524"/>
    </location>
</feature>
<accession>A0A388LBM0</accession>
<sequence>MEGNSNLLQFAMQLVKSEVNAGAHNCEFMVVKETRGRMWNNKTHVWFKLSERKRNKIYDFLLLQTRQRKDTNAEYVRRRDHMFLLLDNYHGASFMKFNGKTFLERLQSLYFVESEEELKFSSYFSLISTEDEETTGVEFDANAKEEHNRLSGVRPGGEGESHCDTAPTKGSSGVAKEAFGSPQSTRPGPEDLTQSANVPTSSFGSVREMMAALVALRGGSGGTFKSAGIRTTMVEMPTQRSTAQSWSGVGVPSHDPTIDSGAGRDRGGRLRIMVPAGGAACMEPQARSSEFDKGSGEVDGLHAREGGGVMEEGKEGEEREEGEEGEEGEEREEEEEEEERDEGDEGEEEEEEGKEGEEGGKTELSELFEGKEGAKGDVDIGDDERTAEYREGDDDNDATTMEMETRVVSNLSAERDDYEVQALMSIVDLQHRLNEAPVAVSLSKLSGRIDVEEVIDGIRGDHQVSAQTFTTPDVDDPRNVKPSTASAITFSPPNSPILSATIPSEGKGGFGGRQHVTSSKKTGVSTQALDVLVLPAPSSPTKEWRDKPAGRL</sequence>
<feature type="region of interest" description="Disordered" evidence="1">
    <location>
        <begin position="142"/>
        <end position="201"/>
    </location>
</feature>
<dbReference type="Gramene" id="GBG79727">
    <property type="protein sequence ID" value="GBG79727"/>
    <property type="gene ID" value="CBR_g29991"/>
</dbReference>
<dbReference type="AlphaFoldDB" id="A0A388LBM0"/>
<dbReference type="EMBL" id="BFEA01000326">
    <property type="protein sequence ID" value="GBG79727.1"/>
    <property type="molecule type" value="Genomic_DNA"/>
</dbReference>
<evidence type="ECO:0000256" key="1">
    <source>
        <dbReference type="SAM" id="MobiDB-lite"/>
    </source>
</evidence>
<protein>
    <submittedName>
        <fullName evidence="2">Uncharacterized protein</fullName>
    </submittedName>
</protein>
<comment type="caution">
    <text evidence="2">The sequence shown here is derived from an EMBL/GenBank/DDBJ whole genome shotgun (WGS) entry which is preliminary data.</text>
</comment>
<evidence type="ECO:0000313" key="2">
    <source>
        <dbReference type="EMBL" id="GBG79727.1"/>
    </source>
</evidence>